<dbReference type="OrthoDB" id="200398at2759"/>
<evidence type="ECO:0000313" key="3">
    <source>
        <dbReference type="Proteomes" id="UP000189580"/>
    </source>
</evidence>
<feature type="compositionally biased region" description="Basic and acidic residues" evidence="1">
    <location>
        <begin position="73"/>
        <end position="85"/>
    </location>
</feature>
<gene>
    <name evidence="2" type="ORF">AWJ20_682</name>
</gene>
<keyword evidence="3" id="KW-1185">Reference proteome</keyword>
<dbReference type="RefSeq" id="XP_018734906.1">
    <property type="nucleotide sequence ID" value="XM_018882637.1"/>
</dbReference>
<dbReference type="InterPro" id="IPR039730">
    <property type="entry name" value="Jlp2/Ccd25"/>
</dbReference>
<dbReference type="EMBL" id="CP014501">
    <property type="protein sequence ID" value="ANB12429.1"/>
    <property type="molecule type" value="Genomic_DNA"/>
</dbReference>
<proteinExistence type="predicted"/>
<evidence type="ECO:0000256" key="1">
    <source>
        <dbReference type="SAM" id="MobiDB-lite"/>
    </source>
</evidence>
<feature type="region of interest" description="Disordered" evidence="1">
    <location>
        <begin position="73"/>
        <end position="111"/>
    </location>
</feature>
<dbReference type="AlphaFoldDB" id="A0A167D3B3"/>
<reference evidence="2 3" key="1">
    <citation type="submission" date="2016-02" db="EMBL/GenBank/DDBJ databases">
        <title>Complete genome sequence and transcriptome regulation of the pentose utilising yeast Sugiyamaella lignohabitans.</title>
        <authorList>
            <person name="Bellasio M."/>
            <person name="Peymann A."/>
            <person name="Valli M."/>
            <person name="Sipitzky M."/>
            <person name="Graf A."/>
            <person name="Sauer M."/>
            <person name="Marx H."/>
            <person name="Mattanovich D."/>
        </authorList>
    </citation>
    <scope>NUCLEOTIDE SEQUENCE [LARGE SCALE GENOMIC DNA]</scope>
    <source>
        <strain evidence="2 3">CBS 10342</strain>
    </source>
</reference>
<dbReference type="PANTHER" id="PTHR13049">
    <property type="entry name" value="DUF814-RELATED"/>
    <property type="match status" value="1"/>
</dbReference>
<evidence type="ECO:0008006" key="4">
    <source>
        <dbReference type="Google" id="ProtNLM"/>
    </source>
</evidence>
<name>A0A167D3B3_9ASCO</name>
<dbReference type="GeneID" id="30037741"/>
<evidence type="ECO:0000313" key="2">
    <source>
        <dbReference type="EMBL" id="ANB12429.1"/>
    </source>
</evidence>
<sequence>MAVGQVGFKKDKQVKKVHVETRVNAIINRLNKTKTESFPDLQKERADYDKEQARTEVERRQQRLKKEAKLARERKELAHQKKHAYDSMFDEEQVRHSSNQFRPDDWEDDFM</sequence>
<accession>A0A167D3B3</accession>
<protein>
    <recommendedName>
        <fullName evidence="4">Coiled-coil domain-containing protein 25</fullName>
    </recommendedName>
</protein>
<dbReference type="Proteomes" id="UP000189580">
    <property type="component" value="Chromosome a"/>
</dbReference>
<dbReference type="PANTHER" id="PTHR13049:SF2">
    <property type="entry name" value="COILED-COIL DOMAIN-CONTAINING PROTEIN 25"/>
    <property type="match status" value="1"/>
</dbReference>
<dbReference type="KEGG" id="slb:AWJ20_682"/>
<organism evidence="2 3">
    <name type="scientific">Sugiyamaella lignohabitans</name>
    <dbReference type="NCBI Taxonomy" id="796027"/>
    <lineage>
        <taxon>Eukaryota</taxon>
        <taxon>Fungi</taxon>
        <taxon>Dikarya</taxon>
        <taxon>Ascomycota</taxon>
        <taxon>Saccharomycotina</taxon>
        <taxon>Dipodascomycetes</taxon>
        <taxon>Dipodascales</taxon>
        <taxon>Trichomonascaceae</taxon>
        <taxon>Sugiyamaella</taxon>
    </lineage>
</organism>